<dbReference type="AlphaFoldDB" id="A0A1H4UYZ3"/>
<evidence type="ECO:0000313" key="2">
    <source>
        <dbReference type="EMBL" id="SEC73628.1"/>
    </source>
</evidence>
<reference evidence="2 3" key="1">
    <citation type="submission" date="2016-10" db="EMBL/GenBank/DDBJ databases">
        <authorList>
            <person name="de Groot N.N."/>
        </authorList>
    </citation>
    <scope>NUCLEOTIDE SEQUENCE [LARGE SCALE GENOMIC DNA]</scope>
    <source>
        <strain evidence="2 3">MAR_2009_71</strain>
    </source>
</reference>
<proteinExistence type="predicted"/>
<dbReference type="NCBIfam" id="NF041200">
    <property type="entry name" value="mob_BfmA_Nterm"/>
    <property type="match status" value="1"/>
</dbReference>
<name>A0A1H4UYZ3_9FLAO</name>
<accession>A0A1H4UYZ3</accession>
<keyword evidence="1" id="KW-0175">Coiled coil</keyword>
<dbReference type="RefSeq" id="WP_074674594.1">
    <property type="nucleotide sequence ID" value="NZ_FNTB01000001.1"/>
</dbReference>
<dbReference type="Proteomes" id="UP000183038">
    <property type="component" value="Unassembled WGS sequence"/>
</dbReference>
<sequence>MKDSYQKYRFSAINIKRDVASRFRSFSKLVSVSHTQTLETVMNFFEWNDISPNDDLGIKNNRTNKRINAMISILKNIEKQQTLPTKVMMETLFQEITNLEDSEEKETNLDFGSPEPFSRDTEMERYRNRYEEMQHQLGNYRNRMLELLNRMNYVKGTFGQGHYKLNMHKNEFENFKKQL</sequence>
<evidence type="ECO:0000256" key="1">
    <source>
        <dbReference type="SAM" id="Coils"/>
    </source>
</evidence>
<evidence type="ECO:0000313" key="3">
    <source>
        <dbReference type="Proteomes" id="UP000183038"/>
    </source>
</evidence>
<dbReference type="EMBL" id="FNTB01000001">
    <property type="protein sequence ID" value="SEC73628.1"/>
    <property type="molecule type" value="Genomic_DNA"/>
</dbReference>
<gene>
    <name evidence="2" type="ORF">SAMN05192540_3947</name>
</gene>
<dbReference type="InterPro" id="IPR048012">
    <property type="entry name" value="BfmA-like_N"/>
</dbReference>
<feature type="coiled-coil region" evidence="1">
    <location>
        <begin position="123"/>
        <end position="150"/>
    </location>
</feature>
<organism evidence="2 3">
    <name type="scientific">Maribacter dokdonensis</name>
    <dbReference type="NCBI Taxonomy" id="320912"/>
    <lineage>
        <taxon>Bacteria</taxon>
        <taxon>Pseudomonadati</taxon>
        <taxon>Bacteroidota</taxon>
        <taxon>Flavobacteriia</taxon>
        <taxon>Flavobacteriales</taxon>
        <taxon>Flavobacteriaceae</taxon>
        <taxon>Maribacter</taxon>
    </lineage>
</organism>
<dbReference type="OrthoDB" id="1441069at2"/>
<protein>
    <submittedName>
        <fullName evidence="2">Uncharacterized protein</fullName>
    </submittedName>
</protein>